<proteinExistence type="predicted"/>
<evidence type="ECO:0000313" key="2">
    <source>
        <dbReference type="Proteomes" id="UP001367676"/>
    </source>
</evidence>
<accession>A0AAN9YA10</accession>
<dbReference type="AlphaFoldDB" id="A0AAN9YA10"/>
<protein>
    <submittedName>
        <fullName evidence="1">Uncharacterized protein</fullName>
    </submittedName>
</protein>
<dbReference type="Proteomes" id="UP001367676">
    <property type="component" value="Unassembled WGS sequence"/>
</dbReference>
<keyword evidence="2" id="KW-1185">Reference proteome</keyword>
<comment type="caution">
    <text evidence="1">The sequence shown here is derived from an EMBL/GenBank/DDBJ whole genome shotgun (WGS) entry which is preliminary data.</text>
</comment>
<evidence type="ECO:0000313" key="1">
    <source>
        <dbReference type="EMBL" id="KAK7604701.1"/>
    </source>
</evidence>
<gene>
    <name evidence="1" type="ORF">V9T40_005887</name>
</gene>
<reference evidence="1 2" key="1">
    <citation type="submission" date="2024-03" db="EMBL/GenBank/DDBJ databases">
        <title>Adaptation during the transition from Ophiocordyceps entomopathogen to insect associate is accompanied by gene loss and intensified selection.</title>
        <authorList>
            <person name="Ward C.M."/>
            <person name="Onetto C.A."/>
            <person name="Borneman A.R."/>
        </authorList>
    </citation>
    <scope>NUCLEOTIDE SEQUENCE [LARGE SCALE GENOMIC DNA]</scope>
    <source>
        <strain evidence="1">AWRI1</strain>
        <tissue evidence="1">Single Adult Female</tissue>
    </source>
</reference>
<name>A0AAN9YA10_9HEMI</name>
<sequence length="124" mass="13403">MRTATTSNLRQPPVLCERENGARGKFGSSWCSVAPPPPLPPWLGRAGSVWVLARNGDGVASAWLRCLRWAPASWPLRLSFGGRSGPLPLRNPFNANWPSCGSGRVVVSMVVRLKCVFAGFCVLV</sequence>
<organism evidence="1 2">
    <name type="scientific">Parthenolecanium corni</name>
    <dbReference type="NCBI Taxonomy" id="536013"/>
    <lineage>
        <taxon>Eukaryota</taxon>
        <taxon>Metazoa</taxon>
        <taxon>Ecdysozoa</taxon>
        <taxon>Arthropoda</taxon>
        <taxon>Hexapoda</taxon>
        <taxon>Insecta</taxon>
        <taxon>Pterygota</taxon>
        <taxon>Neoptera</taxon>
        <taxon>Paraneoptera</taxon>
        <taxon>Hemiptera</taxon>
        <taxon>Sternorrhyncha</taxon>
        <taxon>Coccoidea</taxon>
        <taxon>Coccidae</taxon>
        <taxon>Parthenolecanium</taxon>
    </lineage>
</organism>
<dbReference type="EMBL" id="JBBCAQ010000003">
    <property type="protein sequence ID" value="KAK7604701.1"/>
    <property type="molecule type" value="Genomic_DNA"/>
</dbReference>